<dbReference type="InterPro" id="IPR010099">
    <property type="entry name" value="SDR39U1"/>
</dbReference>
<feature type="domain" description="DUF1731" evidence="3">
    <location>
        <begin position="256"/>
        <end position="301"/>
    </location>
</feature>
<dbReference type="Gene3D" id="3.40.50.720">
    <property type="entry name" value="NAD(P)-binding Rossmann-like Domain"/>
    <property type="match status" value="1"/>
</dbReference>
<evidence type="ECO:0000259" key="2">
    <source>
        <dbReference type="Pfam" id="PF01370"/>
    </source>
</evidence>
<sequence>MKILLTGATGFIGHQLVRVLSHENKLTILTRSPASAHHQLGAEHQYLGNLTSLSDFNEFDAVINLAGEPIVNKRWSEKQKQLICQSRWDMTSRIAELIKASDSPPQVLISASAVGIYGQQGAQPIDETYVLTSLDERTTNDFPLRVCSHWEELALSAQSDNTRVCIIRTGLVLGLSGGALAKMLLPFKLGLGGPIGTGQQGMSWIHQDDHINLIMFLLKQTKCQGIFNATAPTPVSNYKFSKLLGQALSRPALMPMPTIILKLLLGEMSELLTQGQYVLPARAEEAGFKFTYPELEQAFSSLIENAK</sequence>
<protein>
    <submittedName>
        <fullName evidence="4">TIGR01777 family protein</fullName>
    </submittedName>
</protein>
<dbReference type="Pfam" id="PF08338">
    <property type="entry name" value="DUF1731"/>
    <property type="match status" value="1"/>
</dbReference>
<evidence type="ECO:0000313" key="5">
    <source>
        <dbReference type="Proteomes" id="UP000315947"/>
    </source>
</evidence>
<accession>A0ABX5WXV7</accession>
<dbReference type="NCBIfam" id="TIGR01777">
    <property type="entry name" value="yfcH"/>
    <property type="match status" value="1"/>
</dbReference>
<evidence type="ECO:0000259" key="3">
    <source>
        <dbReference type="Pfam" id="PF08338"/>
    </source>
</evidence>
<dbReference type="Proteomes" id="UP000315947">
    <property type="component" value="Chromosome"/>
</dbReference>
<dbReference type="PANTHER" id="PTHR11092:SF0">
    <property type="entry name" value="EPIMERASE FAMILY PROTEIN SDR39U1"/>
    <property type="match status" value="1"/>
</dbReference>
<dbReference type="SUPFAM" id="SSF51735">
    <property type="entry name" value="NAD(P)-binding Rossmann-fold domains"/>
    <property type="match status" value="1"/>
</dbReference>
<comment type="similarity">
    <text evidence="1">Belongs to the NAD(P)-dependent epimerase/dehydratase family. SDR39U1 subfamily.</text>
</comment>
<dbReference type="InterPro" id="IPR036291">
    <property type="entry name" value="NAD(P)-bd_dom_sf"/>
</dbReference>
<dbReference type="EMBL" id="CP041614">
    <property type="protein sequence ID" value="QDO83613.1"/>
    <property type="molecule type" value="Genomic_DNA"/>
</dbReference>
<gene>
    <name evidence="4" type="ORF">FM037_10690</name>
</gene>
<dbReference type="Pfam" id="PF01370">
    <property type="entry name" value="Epimerase"/>
    <property type="match status" value="1"/>
</dbReference>
<organism evidence="4 5">
    <name type="scientific">Shewanella psychropiezotolerans</name>
    <dbReference type="NCBI Taxonomy" id="2593655"/>
    <lineage>
        <taxon>Bacteria</taxon>
        <taxon>Pseudomonadati</taxon>
        <taxon>Pseudomonadota</taxon>
        <taxon>Gammaproteobacteria</taxon>
        <taxon>Alteromonadales</taxon>
        <taxon>Shewanellaceae</taxon>
        <taxon>Shewanella</taxon>
    </lineage>
</organism>
<name>A0ABX5WXV7_9GAMM</name>
<dbReference type="CDD" id="cd05242">
    <property type="entry name" value="SDR_a8"/>
    <property type="match status" value="1"/>
</dbReference>
<evidence type="ECO:0000313" key="4">
    <source>
        <dbReference type="EMBL" id="QDO83613.1"/>
    </source>
</evidence>
<keyword evidence="5" id="KW-1185">Reference proteome</keyword>
<evidence type="ECO:0000256" key="1">
    <source>
        <dbReference type="ARBA" id="ARBA00009353"/>
    </source>
</evidence>
<dbReference type="PANTHER" id="PTHR11092">
    <property type="entry name" value="SUGAR NUCLEOTIDE EPIMERASE RELATED"/>
    <property type="match status" value="1"/>
</dbReference>
<dbReference type="RefSeq" id="WP_144045986.1">
    <property type="nucleotide sequence ID" value="NZ_CP041614.1"/>
</dbReference>
<reference evidence="4 5" key="1">
    <citation type="submission" date="2019-07" db="EMBL/GenBank/DDBJ databases">
        <title>Shewanella sp. YLB-06 whole genomic sequence.</title>
        <authorList>
            <person name="Yu L."/>
        </authorList>
    </citation>
    <scope>NUCLEOTIDE SEQUENCE [LARGE SCALE GENOMIC DNA]</scope>
    <source>
        <strain evidence="4 5">YLB-06</strain>
    </source>
</reference>
<dbReference type="InterPro" id="IPR001509">
    <property type="entry name" value="Epimerase_deHydtase"/>
</dbReference>
<dbReference type="InterPro" id="IPR013549">
    <property type="entry name" value="DUF1731"/>
</dbReference>
<proteinExistence type="inferred from homology"/>
<feature type="domain" description="NAD-dependent epimerase/dehydratase" evidence="2">
    <location>
        <begin position="3"/>
        <end position="228"/>
    </location>
</feature>